<dbReference type="EMBL" id="PEJP01000035">
    <property type="protein sequence ID" value="RYO56840.1"/>
    <property type="molecule type" value="Genomic_DNA"/>
</dbReference>
<proteinExistence type="predicted"/>
<name>A0A4Q4RJA2_9PLEO</name>
<reference evidence="2" key="1">
    <citation type="journal article" date="2019" name="bioRxiv">
        <title>Genomics, evolutionary history and diagnostics of the Alternaria alternata species group including apple and Asian pear pathotypes.</title>
        <authorList>
            <person name="Armitage A.D."/>
            <person name="Cockerton H.M."/>
            <person name="Sreenivasaprasad S."/>
            <person name="Woodhall J.W."/>
            <person name="Lane C.R."/>
            <person name="Harrison R.J."/>
            <person name="Clarkson J.P."/>
        </authorList>
    </citation>
    <scope>NUCLEOTIDE SEQUENCE [LARGE SCALE GENOMIC DNA]</scope>
    <source>
        <strain evidence="2">RGR 97.0016</strain>
    </source>
</reference>
<evidence type="ECO:0000313" key="2">
    <source>
        <dbReference type="Proteomes" id="UP000293823"/>
    </source>
</evidence>
<sequence length="150" mass="17793">MNLKRSKFWPSFHIKPRHPGHWPLSEDVTTRICRYAGRQASAMLYIALYKNRVGGKDANAALRAVYYEPFTYWDWHGVDAEDESASKHKKQLVWERQRGFTAAKGEKGGYPYPQEAWQRFRHLIDNHAERRHWVAKIAVAHWMNIEDLTW</sequence>
<evidence type="ECO:0000313" key="1">
    <source>
        <dbReference type="EMBL" id="RYO56840.1"/>
    </source>
</evidence>
<comment type="caution">
    <text evidence="1">The sequence shown here is derived from an EMBL/GenBank/DDBJ whole genome shotgun (WGS) entry which is preliminary data.</text>
</comment>
<accession>A0A4Q4RJA2</accession>
<dbReference type="OrthoDB" id="3944206at2759"/>
<gene>
    <name evidence="1" type="ORF">AA0113_g8421</name>
</gene>
<organism evidence="1 2">
    <name type="scientific">Alternaria arborescens</name>
    <dbReference type="NCBI Taxonomy" id="156630"/>
    <lineage>
        <taxon>Eukaryota</taxon>
        <taxon>Fungi</taxon>
        <taxon>Dikarya</taxon>
        <taxon>Ascomycota</taxon>
        <taxon>Pezizomycotina</taxon>
        <taxon>Dothideomycetes</taxon>
        <taxon>Pleosporomycetidae</taxon>
        <taxon>Pleosporales</taxon>
        <taxon>Pleosporineae</taxon>
        <taxon>Pleosporaceae</taxon>
        <taxon>Alternaria</taxon>
        <taxon>Alternaria sect. Alternaria</taxon>
    </lineage>
</organism>
<dbReference type="Proteomes" id="UP000293823">
    <property type="component" value="Unassembled WGS sequence"/>
</dbReference>
<keyword evidence="2" id="KW-1185">Reference proteome</keyword>
<dbReference type="AlphaFoldDB" id="A0A4Q4RJA2"/>
<protein>
    <submittedName>
        <fullName evidence="1">Uncharacterized protein</fullName>
    </submittedName>
</protein>